<dbReference type="InterPro" id="IPR050369">
    <property type="entry name" value="RBOH/FRE"/>
</dbReference>
<dbReference type="AlphaFoldDB" id="A0A822ZQT5"/>
<dbReference type="PROSITE" id="PS50222">
    <property type="entry name" value="EF_HAND_2"/>
    <property type="match status" value="1"/>
</dbReference>
<evidence type="ECO:0000256" key="3">
    <source>
        <dbReference type="ARBA" id="ARBA00022837"/>
    </source>
</evidence>
<feature type="domain" description="EF-hand" evidence="8">
    <location>
        <begin position="229"/>
        <end position="264"/>
    </location>
</feature>
<dbReference type="Gene3D" id="1.10.238.10">
    <property type="entry name" value="EF-hand"/>
    <property type="match status" value="1"/>
</dbReference>
<evidence type="ECO:0000256" key="6">
    <source>
        <dbReference type="ARBA" id="ARBA00023136"/>
    </source>
</evidence>
<evidence type="ECO:0000313" key="10">
    <source>
        <dbReference type="Proteomes" id="UP000607653"/>
    </source>
</evidence>
<evidence type="ECO:0000256" key="5">
    <source>
        <dbReference type="ARBA" id="ARBA00023002"/>
    </source>
</evidence>
<dbReference type="PANTHER" id="PTHR11972:SF44">
    <property type="entry name" value="RESPIRATORY BURST OXIDASE HOMOLOG PROTEIN E"/>
    <property type="match status" value="1"/>
</dbReference>
<dbReference type="InterPro" id="IPR013623">
    <property type="entry name" value="NADPH_Ox"/>
</dbReference>
<keyword evidence="10" id="KW-1185">Reference proteome</keyword>
<evidence type="ECO:0000259" key="8">
    <source>
        <dbReference type="PROSITE" id="PS50222"/>
    </source>
</evidence>
<dbReference type="Pfam" id="PF01794">
    <property type="entry name" value="Ferric_reduct"/>
    <property type="match status" value="1"/>
</dbReference>
<dbReference type="InterPro" id="IPR011992">
    <property type="entry name" value="EF-hand-dom_pair"/>
</dbReference>
<dbReference type="Pfam" id="PF08414">
    <property type="entry name" value="NADPH_Ox"/>
    <property type="match status" value="1"/>
</dbReference>
<evidence type="ECO:0000256" key="7">
    <source>
        <dbReference type="SAM" id="Phobius"/>
    </source>
</evidence>
<keyword evidence="3" id="KW-0106">Calcium</keyword>
<sequence length="625" mass="71318">MGGAMLPIFHDDLIKHTQHDLVEVTPELEYDSILVCSVTPTASGEPSGEGTTSSPPFFHRNLSFTSRIRQKFPWLTSPSAQASSHCTSTPPFFQHNLSITSRIRQKFPWLASPSAQTASQFEEPTASARDARKITAQLERTRSKARRTLTGLRFISRTTDDKDTTELWRKVESRFKSLAKDGLLSREDFGQCIGTLLGIFDALARRRRQKIERITKELYDFWLQVSDQRFDGRLQIFFDIADSNEDGRITREEVQELIKLGASANKLSKLKEQAEEYASLIMEELDPENLGYIELWQLEALLLERDKYMSYSRALSMASSVGWSQNLETIKPKKVGVARRINSKVLRCLILEKWQRAWVITLWVLAMAALFACKFNQYRKKAAFQVMGYCLTTAKGAAETLKLNMALILLPVCRNTLTRLRSTRARLFVPLDDNINLHKMIAYAIVIGILLHVGTHLVCDFPRLINSTAQQFALISSDFNHKKPTYLDLLKGVEGVTGIAMLILIAISFTLATHHFRKNVVSLPPPLNRLTGFNVFWYSHHLLALVYILLLVHGYFLFLAHNWYNKTTWMYISILLLLYLGERSLRASRSTHFSVNIFKLVFTLITGFSATRKCVELSHVKAPKF</sequence>
<comment type="caution">
    <text evidence="9">The sequence shown here is derived from an EMBL/GenBank/DDBJ whole genome shotgun (WGS) entry which is preliminary data.</text>
</comment>
<feature type="transmembrane region" description="Helical" evidence="7">
    <location>
        <begin position="495"/>
        <end position="514"/>
    </location>
</feature>
<keyword evidence="6 7" id="KW-0472">Membrane</keyword>
<dbReference type="SUPFAM" id="SSF47473">
    <property type="entry name" value="EF-hand"/>
    <property type="match status" value="1"/>
</dbReference>
<feature type="transmembrane region" description="Helical" evidence="7">
    <location>
        <begin position="440"/>
        <end position="458"/>
    </location>
</feature>
<dbReference type="Proteomes" id="UP000607653">
    <property type="component" value="Unassembled WGS sequence"/>
</dbReference>
<keyword evidence="5" id="KW-0560">Oxidoreductase</keyword>
<evidence type="ECO:0000256" key="2">
    <source>
        <dbReference type="ARBA" id="ARBA00022692"/>
    </source>
</evidence>
<accession>A0A822ZQT5</accession>
<gene>
    <name evidence="9" type="ORF">HUJ06_002408</name>
</gene>
<dbReference type="InterPro" id="IPR002048">
    <property type="entry name" value="EF_hand_dom"/>
</dbReference>
<dbReference type="GO" id="GO:0005509">
    <property type="term" value="F:calcium ion binding"/>
    <property type="evidence" value="ECO:0007669"/>
    <property type="project" value="InterPro"/>
</dbReference>
<dbReference type="GO" id="GO:0016020">
    <property type="term" value="C:membrane"/>
    <property type="evidence" value="ECO:0007669"/>
    <property type="project" value="UniProtKB-SubCell"/>
</dbReference>
<feature type="transmembrane region" description="Helical" evidence="7">
    <location>
        <begin position="563"/>
        <end position="581"/>
    </location>
</feature>
<organism evidence="9 10">
    <name type="scientific">Nelumbo nucifera</name>
    <name type="common">Sacred lotus</name>
    <dbReference type="NCBI Taxonomy" id="4432"/>
    <lineage>
        <taxon>Eukaryota</taxon>
        <taxon>Viridiplantae</taxon>
        <taxon>Streptophyta</taxon>
        <taxon>Embryophyta</taxon>
        <taxon>Tracheophyta</taxon>
        <taxon>Spermatophyta</taxon>
        <taxon>Magnoliopsida</taxon>
        <taxon>Proteales</taxon>
        <taxon>Nelumbonaceae</taxon>
        <taxon>Nelumbo</taxon>
    </lineage>
</organism>
<dbReference type="InterPro" id="IPR018247">
    <property type="entry name" value="EF_Hand_1_Ca_BS"/>
</dbReference>
<evidence type="ECO:0000256" key="1">
    <source>
        <dbReference type="ARBA" id="ARBA00004141"/>
    </source>
</evidence>
<feature type="transmembrane region" description="Helical" evidence="7">
    <location>
        <begin position="535"/>
        <end position="557"/>
    </location>
</feature>
<dbReference type="GO" id="GO:0004601">
    <property type="term" value="F:peroxidase activity"/>
    <property type="evidence" value="ECO:0007669"/>
    <property type="project" value="InterPro"/>
</dbReference>
<evidence type="ECO:0000313" key="9">
    <source>
        <dbReference type="EMBL" id="DAD44178.1"/>
    </source>
</evidence>
<dbReference type="InterPro" id="IPR013130">
    <property type="entry name" value="Fe3_Rdtase_TM_dom"/>
</dbReference>
<dbReference type="PROSITE" id="PS00018">
    <property type="entry name" value="EF_HAND_1"/>
    <property type="match status" value="1"/>
</dbReference>
<dbReference type="PANTHER" id="PTHR11972">
    <property type="entry name" value="NADPH OXIDASE"/>
    <property type="match status" value="1"/>
</dbReference>
<keyword evidence="4 7" id="KW-1133">Transmembrane helix</keyword>
<proteinExistence type="predicted"/>
<keyword evidence="2 7" id="KW-0812">Transmembrane</keyword>
<protein>
    <recommendedName>
        <fullName evidence="8">EF-hand domain-containing protein</fullName>
    </recommendedName>
</protein>
<comment type="subcellular location">
    <subcellularLocation>
        <location evidence="1">Membrane</location>
        <topology evidence="1">Multi-pass membrane protein</topology>
    </subcellularLocation>
</comment>
<dbReference type="GO" id="GO:0050664">
    <property type="term" value="F:oxidoreductase activity, acting on NAD(P)H, oxygen as acceptor"/>
    <property type="evidence" value="ECO:0007669"/>
    <property type="project" value="InterPro"/>
</dbReference>
<reference evidence="9 10" key="1">
    <citation type="journal article" date="2020" name="Mol. Biol. Evol.">
        <title>Distinct Expression and Methylation Patterns for Genes with Different Fates following a Single Whole-Genome Duplication in Flowering Plants.</title>
        <authorList>
            <person name="Shi T."/>
            <person name="Rahmani R.S."/>
            <person name="Gugger P.F."/>
            <person name="Wang M."/>
            <person name="Li H."/>
            <person name="Zhang Y."/>
            <person name="Li Z."/>
            <person name="Wang Q."/>
            <person name="Van de Peer Y."/>
            <person name="Marchal K."/>
            <person name="Chen J."/>
        </authorList>
    </citation>
    <scope>NUCLEOTIDE SEQUENCE [LARGE SCALE GENOMIC DNA]</scope>
    <source>
        <tissue evidence="9">Leaf</tissue>
    </source>
</reference>
<dbReference type="EMBL" id="DUZY01000007">
    <property type="protein sequence ID" value="DAD44178.1"/>
    <property type="molecule type" value="Genomic_DNA"/>
</dbReference>
<name>A0A822ZQT5_NELNU</name>
<evidence type="ECO:0000256" key="4">
    <source>
        <dbReference type="ARBA" id="ARBA00022989"/>
    </source>
</evidence>
<feature type="transmembrane region" description="Helical" evidence="7">
    <location>
        <begin position="357"/>
        <end position="375"/>
    </location>
</feature>